<dbReference type="GO" id="GO:0047911">
    <property type="term" value="F:galacturan 1,4-alpha-galacturonidase activity"/>
    <property type="evidence" value="ECO:0007669"/>
    <property type="project" value="UniProtKB-EC"/>
</dbReference>
<keyword evidence="10" id="KW-0732">Signal</keyword>
<dbReference type="OMA" id="QNYCPNE"/>
<feature type="active site" evidence="8">
    <location>
        <position position="243"/>
    </location>
</feature>
<organism evidence="11 12">
    <name type="scientific">Ricinus communis</name>
    <name type="common">Castor bean</name>
    <dbReference type="NCBI Taxonomy" id="3988"/>
    <lineage>
        <taxon>Eukaryota</taxon>
        <taxon>Viridiplantae</taxon>
        <taxon>Streptophyta</taxon>
        <taxon>Embryophyta</taxon>
        <taxon>Tracheophyta</taxon>
        <taxon>Spermatophyta</taxon>
        <taxon>Magnoliopsida</taxon>
        <taxon>eudicotyledons</taxon>
        <taxon>Gunneridae</taxon>
        <taxon>Pentapetalae</taxon>
        <taxon>rosids</taxon>
        <taxon>fabids</taxon>
        <taxon>Malpighiales</taxon>
        <taxon>Euphorbiaceae</taxon>
        <taxon>Acalyphoideae</taxon>
        <taxon>Acalypheae</taxon>
        <taxon>Ricinus</taxon>
    </lineage>
</organism>
<comment type="subcellular location">
    <subcellularLocation>
        <location evidence="1">Secreted</location>
        <location evidence="1">Cell wall</location>
    </subcellularLocation>
</comment>
<evidence type="ECO:0000256" key="7">
    <source>
        <dbReference type="ARBA" id="ARBA00023316"/>
    </source>
</evidence>
<dbReference type="GO" id="GO:0071555">
    <property type="term" value="P:cell wall organization"/>
    <property type="evidence" value="ECO:0007669"/>
    <property type="project" value="UniProtKB-KW"/>
</dbReference>
<evidence type="ECO:0000256" key="5">
    <source>
        <dbReference type="ARBA" id="ARBA00022801"/>
    </source>
</evidence>
<evidence type="ECO:0000256" key="6">
    <source>
        <dbReference type="ARBA" id="ARBA00023295"/>
    </source>
</evidence>
<keyword evidence="3" id="KW-0134">Cell wall</keyword>
<keyword evidence="7" id="KW-0961">Cell wall biogenesis/degradation</keyword>
<dbReference type="Gene3D" id="2.160.20.10">
    <property type="entry name" value="Single-stranded right-handed beta-helix, Pectin lyase-like"/>
    <property type="match status" value="1"/>
</dbReference>
<evidence type="ECO:0000256" key="4">
    <source>
        <dbReference type="ARBA" id="ARBA00022525"/>
    </source>
</evidence>
<dbReference type="InterPro" id="IPR011050">
    <property type="entry name" value="Pectin_lyase_fold/virulence"/>
</dbReference>
<keyword evidence="5 9" id="KW-0378">Hydrolase</keyword>
<evidence type="ECO:0000256" key="8">
    <source>
        <dbReference type="PROSITE-ProRule" id="PRU10052"/>
    </source>
</evidence>
<dbReference type="EC" id="3.2.1.67" evidence="11"/>
<dbReference type="GO" id="GO:0005975">
    <property type="term" value="P:carbohydrate metabolic process"/>
    <property type="evidence" value="ECO:0007669"/>
    <property type="project" value="InterPro"/>
</dbReference>
<evidence type="ECO:0000256" key="10">
    <source>
        <dbReference type="SAM" id="SignalP"/>
    </source>
</evidence>
<name>B9SSX3_RICCO</name>
<keyword evidence="12" id="KW-1185">Reference proteome</keyword>
<dbReference type="eggNOG" id="ENOG502QRN7">
    <property type="taxonomic scope" value="Eukaryota"/>
</dbReference>
<dbReference type="FunFam" id="2.160.20.10:FF:000016">
    <property type="entry name" value="Polygalacturonase 7"/>
    <property type="match status" value="1"/>
</dbReference>
<evidence type="ECO:0000256" key="3">
    <source>
        <dbReference type="ARBA" id="ARBA00022512"/>
    </source>
</evidence>
<sequence length="394" mass="41033">MEKTMTFTFLLLIVFAISSSPAMSGPAQLYNVQNYGAKPDGSTDSTKAFLAAWADACGSNAPATLYVPAGRFSLGKVEFQGPCKNSAIEVSIDGTLMAPSDYSVIGDENNWIIFVHVDGVTVSGGVLDGRGSGLWSCKSSGKNCPTGATSLEFSNSKNIEINGLASEDSQKFHIVINSCQNVKVQSVKVSADGDSPNTDGIHVEGSSSVTILNSKIGTGDDCVSIGPGTTNLWVENVACGPGHGISIGSLGKDNDEAGVQNVTVKTTTFSGTQNGVRIKSWGRPSSGFAKNILFQHAVMTNVQNPIVIDQNYCPGESNCPGQESGVQISDVTYQDIHGSSATEVAVKFDCSRSTPCTGIELEDVKLTYNNKPAEASCINAAGTASGVLQPSSCL</sequence>
<proteinExistence type="inferred from homology"/>
<dbReference type="OrthoDB" id="833727at2759"/>
<dbReference type="SMART" id="SM00710">
    <property type="entry name" value="PbH1"/>
    <property type="match status" value="7"/>
</dbReference>
<dbReference type="AlphaFoldDB" id="B9SSX3"/>
<protein>
    <submittedName>
        <fullName evidence="11">Polygalacturonase, putative</fullName>
        <ecNumber evidence="11">3.2.1.67</ecNumber>
    </submittedName>
</protein>
<dbReference type="InterPro" id="IPR000743">
    <property type="entry name" value="Glyco_hydro_28"/>
</dbReference>
<keyword evidence="4" id="KW-0964">Secreted</keyword>
<dbReference type="SUPFAM" id="SSF51126">
    <property type="entry name" value="Pectin lyase-like"/>
    <property type="match status" value="1"/>
</dbReference>
<accession>B9SSX3</accession>
<dbReference type="STRING" id="3988.B9SSX3"/>
<dbReference type="EMBL" id="EQ974119">
    <property type="protein sequence ID" value="EEF33276.1"/>
    <property type="molecule type" value="Genomic_DNA"/>
</dbReference>
<dbReference type="InParanoid" id="B9SSX3"/>
<evidence type="ECO:0000256" key="2">
    <source>
        <dbReference type="ARBA" id="ARBA00008834"/>
    </source>
</evidence>
<dbReference type="InterPro" id="IPR006626">
    <property type="entry name" value="PbH1"/>
</dbReference>
<dbReference type="GO" id="GO:0004650">
    <property type="term" value="F:polygalacturonase activity"/>
    <property type="evidence" value="ECO:0007669"/>
    <property type="project" value="InterPro"/>
</dbReference>
<evidence type="ECO:0000256" key="9">
    <source>
        <dbReference type="RuleBase" id="RU361169"/>
    </source>
</evidence>
<gene>
    <name evidence="11" type="ORF">RCOM_1267840</name>
</gene>
<dbReference type="InterPro" id="IPR012334">
    <property type="entry name" value="Pectin_lyas_fold"/>
</dbReference>
<reference evidence="12" key="1">
    <citation type="journal article" date="2010" name="Nat. Biotechnol.">
        <title>Draft genome sequence of the oilseed species Ricinus communis.</title>
        <authorList>
            <person name="Chan A.P."/>
            <person name="Crabtree J."/>
            <person name="Zhao Q."/>
            <person name="Lorenzi H."/>
            <person name="Orvis J."/>
            <person name="Puiu D."/>
            <person name="Melake-Berhan A."/>
            <person name="Jones K.M."/>
            <person name="Redman J."/>
            <person name="Chen G."/>
            <person name="Cahoon E.B."/>
            <person name="Gedil M."/>
            <person name="Stanke M."/>
            <person name="Haas B.J."/>
            <person name="Wortman J.R."/>
            <person name="Fraser-Liggett C.M."/>
            <person name="Ravel J."/>
            <person name="Rabinowicz P.D."/>
        </authorList>
    </citation>
    <scope>NUCLEOTIDE SEQUENCE [LARGE SCALE GENOMIC DNA]</scope>
    <source>
        <strain evidence="12">cv. Hale</strain>
    </source>
</reference>
<evidence type="ECO:0000256" key="1">
    <source>
        <dbReference type="ARBA" id="ARBA00004191"/>
    </source>
</evidence>
<evidence type="ECO:0000313" key="12">
    <source>
        <dbReference type="Proteomes" id="UP000008311"/>
    </source>
</evidence>
<evidence type="ECO:0000313" key="11">
    <source>
        <dbReference type="EMBL" id="EEF33276.1"/>
    </source>
</evidence>
<dbReference type="Pfam" id="PF00295">
    <property type="entry name" value="Glyco_hydro_28"/>
    <property type="match status" value="1"/>
</dbReference>
<dbReference type="PROSITE" id="PS00502">
    <property type="entry name" value="POLYGALACTURONASE"/>
    <property type="match status" value="1"/>
</dbReference>
<comment type="similarity">
    <text evidence="2 9">Belongs to the glycosyl hydrolase 28 family.</text>
</comment>
<feature type="signal peptide" evidence="10">
    <location>
        <begin position="1"/>
        <end position="24"/>
    </location>
</feature>
<dbReference type="KEGG" id="rcu:8269658"/>
<feature type="chain" id="PRO_5002892029" evidence="10">
    <location>
        <begin position="25"/>
        <end position="394"/>
    </location>
</feature>
<dbReference type="PANTHER" id="PTHR31375">
    <property type="match status" value="1"/>
</dbReference>
<keyword evidence="6 9" id="KW-0326">Glycosidase</keyword>
<dbReference type="Proteomes" id="UP000008311">
    <property type="component" value="Unassembled WGS sequence"/>
</dbReference>
<dbReference type="FunCoup" id="B9SSX3">
    <property type="interactions" value="70"/>
</dbReference>